<keyword evidence="1" id="KW-1133">Transmembrane helix</keyword>
<reference evidence="2" key="1">
    <citation type="submission" date="2018-02" db="EMBL/GenBank/DDBJ databases">
        <authorList>
            <person name="Cohen D.B."/>
            <person name="Kent A.D."/>
        </authorList>
    </citation>
    <scope>NUCLEOTIDE SEQUENCE</scope>
</reference>
<protein>
    <submittedName>
        <fullName evidence="2">Uncharacterized protein</fullName>
    </submittedName>
</protein>
<dbReference type="EMBL" id="OIVN01000847">
    <property type="protein sequence ID" value="SPC86408.1"/>
    <property type="molecule type" value="Genomic_DNA"/>
</dbReference>
<proteinExistence type="predicted"/>
<accession>A0A2N9FGW3</accession>
<organism evidence="2">
    <name type="scientific">Fagus sylvatica</name>
    <name type="common">Beechnut</name>
    <dbReference type="NCBI Taxonomy" id="28930"/>
    <lineage>
        <taxon>Eukaryota</taxon>
        <taxon>Viridiplantae</taxon>
        <taxon>Streptophyta</taxon>
        <taxon>Embryophyta</taxon>
        <taxon>Tracheophyta</taxon>
        <taxon>Spermatophyta</taxon>
        <taxon>Magnoliopsida</taxon>
        <taxon>eudicotyledons</taxon>
        <taxon>Gunneridae</taxon>
        <taxon>Pentapetalae</taxon>
        <taxon>rosids</taxon>
        <taxon>fabids</taxon>
        <taxon>Fagales</taxon>
        <taxon>Fagaceae</taxon>
        <taxon>Fagus</taxon>
    </lineage>
</organism>
<name>A0A2N9FGW3_FAGSY</name>
<keyword evidence="1" id="KW-0812">Transmembrane</keyword>
<feature type="transmembrane region" description="Helical" evidence="1">
    <location>
        <begin position="6"/>
        <end position="26"/>
    </location>
</feature>
<evidence type="ECO:0000256" key="1">
    <source>
        <dbReference type="SAM" id="Phobius"/>
    </source>
</evidence>
<sequence>MLSWQWVWVFFPFQAFFGYPLGNLGVDQSKLSLESPSTRIACNLMPWTIRFDSYVRYCSDGTMYPSLLSH</sequence>
<evidence type="ECO:0000313" key="2">
    <source>
        <dbReference type="EMBL" id="SPC86408.1"/>
    </source>
</evidence>
<keyword evidence="1" id="KW-0472">Membrane</keyword>
<dbReference type="AlphaFoldDB" id="A0A2N9FGW3"/>
<gene>
    <name evidence="2" type="ORF">FSB_LOCUS14290</name>
</gene>